<dbReference type="Gene3D" id="3.10.20.300">
    <property type="entry name" value="mk0293 like domain"/>
    <property type="match status" value="1"/>
</dbReference>
<dbReference type="NCBIfam" id="TIGR00299">
    <property type="entry name" value="nickel pincer cofactor biosynthesis protein LarC"/>
    <property type="match status" value="1"/>
</dbReference>
<evidence type="ECO:0000256" key="2">
    <source>
        <dbReference type="HAMAP-Rule" id="MF_01074"/>
    </source>
</evidence>
<dbReference type="GO" id="GO:0016829">
    <property type="term" value="F:lyase activity"/>
    <property type="evidence" value="ECO:0007669"/>
    <property type="project" value="UniProtKB-UniRule"/>
</dbReference>
<sequence length="412" mass="44950">MSRLLYLDFPSGVSGDMLLAALIDLGVDVDEIYASLNRLPLDPWNWQLTEVKRGGLRSCRIEVSVDVIDSGEITHRRLEDLLTVLESGVRDGVLSEKVASQAEAVFSRIAIAEARVHGESVDSVAFHAVGQSDAVIDVVGVLLAIERLAIDEVWCSPLPLATAGSAKSGHGPVPIPAPATLEILQEVSAPIRSGSRGDKWELVTPTGAALIAEIGTFGRPDFRLKRVGVGAGSRDLEGSANILRALLAETDEVENSTSVVFAADLRRVIIIETTIDDMTAEQVAFVGDQLREAGAIDLWIQPTEMKKGRSGWHVSLIARPEEEVTLVSRLLRDTSTFGVRVRDERRYEALRDECTVTTSLGSARVKLKRLYGEPLQIVPEFDDCARLALEHDLPIVEVFTLIRQAASYLRDE</sequence>
<dbReference type="PANTHER" id="PTHR36566:SF1">
    <property type="entry name" value="PYRIDINIUM-3,5-BISTHIOCARBOXYLIC ACID MONONUCLEOTIDE NICKEL INSERTION PROTEIN"/>
    <property type="match status" value="1"/>
</dbReference>
<organism evidence="3">
    <name type="scientific">uncultured marine group II/III euryarchaeote AD1000_66_E09</name>
    <dbReference type="NCBI Taxonomy" id="1457798"/>
    <lineage>
        <taxon>Archaea</taxon>
        <taxon>Methanobacteriati</taxon>
        <taxon>Methanobacteriota</taxon>
        <taxon>environmental samples</taxon>
    </lineage>
</organism>
<reference evidence="3" key="1">
    <citation type="journal article" date="2014" name="Genome Biol. Evol.">
        <title>Pangenome evidence for extensive interdomain horizontal transfer affecting lineage core and shell genes in uncultured planktonic thaumarchaeota and euryarchaeota.</title>
        <authorList>
            <person name="Deschamps P."/>
            <person name="Zivanovic Y."/>
            <person name="Moreira D."/>
            <person name="Rodriguez-Valera F."/>
            <person name="Lopez-Garcia P."/>
        </authorList>
    </citation>
    <scope>NUCLEOTIDE SEQUENCE</scope>
</reference>
<evidence type="ECO:0000256" key="1">
    <source>
        <dbReference type="ARBA" id="ARBA00022596"/>
    </source>
</evidence>
<dbReference type="Pfam" id="PF01969">
    <property type="entry name" value="Ni_insertion"/>
    <property type="match status" value="1"/>
</dbReference>
<keyword evidence="2" id="KW-0456">Lyase</keyword>
<dbReference type="HAMAP" id="MF_01074">
    <property type="entry name" value="LarC"/>
    <property type="match status" value="1"/>
</dbReference>
<dbReference type="PANTHER" id="PTHR36566">
    <property type="entry name" value="NICKEL INSERTION PROTEIN-RELATED"/>
    <property type="match status" value="1"/>
</dbReference>
<proteinExistence type="inferred from homology"/>
<dbReference type="InterPro" id="IPR002822">
    <property type="entry name" value="Ni_insertion"/>
</dbReference>
<dbReference type="EMBL" id="KF900453">
    <property type="protein sequence ID" value="AIE95470.1"/>
    <property type="molecule type" value="Genomic_DNA"/>
</dbReference>
<keyword evidence="1 2" id="KW-0533">Nickel</keyword>
<comment type="similarity">
    <text evidence="2">Belongs to the LarC family.</text>
</comment>
<name>A0A075FUZ4_9EURY</name>
<protein>
    <recommendedName>
        <fullName evidence="2">Putative nickel insertion protein</fullName>
    </recommendedName>
</protein>
<evidence type="ECO:0000313" key="3">
    <source>
        <dbReference type="EMBL" id="AIE95470.1"/>
    </source>
</evidence>
<dbReference type="GO" id="GO:0016151">
    <property type="term" value="F:nickel cation binding"/>
    <property type="evidence" value="ECO:0007669"/>
    <property type="project" value="UniProtKB-UniRule"/>
</dbReference>
<dbReference type="AlphaFoldDB" id="A0A075FUZ4"/>
<dbReference type="Gene3D" id="3.30.70.1380">
    <property type="entry name" value="Transcriptional regulatory protein pf0864 domain like"/>
    <property type="match status" value="1"/>
</dbReference>
<accession>A0A075FUZ4</accession>